<feature type="domain" description="TRAP C4-dicarboxylate transport system permease DctM subunit" evidence="3">
    <location>
        <begin position="121"/>
        <end position="581"/>
    </location>
</feature>
<feature type="transmembrane region" description="Helical" evidence="2">
    <location>
        <begin position="504"/>
        <end position="531"/>
    </location>
</feature>
<feature type="transmembrane region" description="Helical" evidence="2">
    <location>
        <begin position="642"/>
        <end position="658"/>
    </location>
</feature>
<evidence type="ECO:0000256" key="1">
    <source>
        <dbReference type="RuleBase" id="RU369079"/>
    </source>
</evidence>
<dbReference type="PANTHER" id="PTHR43849:SF2">
    <property type="entry name" value="BLL3936 PROTEIN"/>
    <property type="match status" value="1"/>
</dbReference>
<comment type="caution">
    <text evidence="4">The sequence shown here is derived from an EMBL/GenBank/DDBJ whole genome shotgun (WGS) entry which is preliminary data.</text>
</comment>
<comment type="function">
    <text evidence="1">Part of the tripartite ATP-independent periplasmic (TRAP) transport system.</text>
</comment>
<feature type="transmembrane region" description="Helical" evidence="2">
    <location>
        <begin position="76"/>
        <end position="96"/>
    </location>
</feature>
<dbReference type="GO" id="GO:0022857">
    <property type="term" value="F:transmembrane transporter activity"/>
    <property type="evidence" value="ECO:0007669"/>
    <property type="project" value="UniProtKB-UniRule"/>
</dbReference>
<feature type="transmembrane region" description="Helical" evidence="2">
    <location>
        <begin position="196"/>
        <end position="216"/>
    </location>
</feature>
<feature type="transmembrane region" description="Helical" evidence="2">
    <location>
        <begin position="537"/>
        <end position="557"/>
    </location>
</feature>
<dbReference type="AlphaFoldDB" id="A0A154L7K3"/>
<feature type="transmembrane region" description="Helical" evidence="2">
    <location>
        <begin position="133"/>
        <end position="150"/>
    </location>
</feature>
<dbReference type="GO" id="GO:0005886">
    <property type="term" value="C:plasma membrane"/>
    <property type="evidence" value="ECO:0007669"/>
    <property type="project" value="UniProtKB-SubCell"/>
</dbReference>
<evidence type="ECO:0000259" key="3">
    <source>
        <dbReference type="Pfam" id="PF06808"/>
    </source>
</evidence>
<feature type="transmembrane region" description="Helical" evidence="2">
    <location>
        <begin position="20"/>
        <end position="39"/>
    </location>
</feature>
<feature type="transmembrane region" description="Helical" evidence="2">
    <location>
        <begin position="620"/>
        <end position="636"/>
    </location>
</feature>
<feature type="transmembrane region" description="Helical" evidence="2">
    <location>
        <begin position="108"/>
        <end position="126"/>
    </location>
</feature>
<evidence type="ECO:0000256" key="2">
    <source>
        <dbReference type="SAM" id="Phobius"/>
    </source>
</evidence>
<accession>A0A154L7K3</accession>
<keyword evidence="1" id="KW-0813">Transport</keyword>
<feature type="transmembrane region" description="Helical" evidence="2">
    <location>
        <begin position="51"/>
        <end position="69"/>
    </location>
</feature>
<feature type="transmembrane region" description="Helical" evidence="2">
    <location>
        <begin position="358"/>
        <end position="378"/>
    </location>
</feature>
<protein>
    <submittedName>
        <fullName evidence="4">Permease</fullName>
    </submittedName>
</protein>
<dbReference type="EMBL" id="LPVY01000005">
    <property type="protein sequence ID" value="KZB66572.1"/>
    <property type="molecule type" value="Genomic_DNA"/>
</dbReference>
<organism evidence="4 5">
    <name type="scientific">Thalassospira lucentensis</name>
    <dbReference type="NCBI Taxonomy" id="168935"/>
    <lineage>
        <taxon>Bacteria</taxon>
        <taxon>Pseudomonadati</taxon>
        <taxon>Pseudomonadota</taxon>
        <taxon>Alphaproteobacteria</taxon>
        <taxon>Rhodospirillales</taxon>
        <taxon>Thalassospiraceae</taxon>
        <taxon>Thalassospira</taxon>
    </lineage>
</organism>
<comment type="subcellular location">
    <subcellularLocation>
        <location evidence="1">Cell inner membrane</location>
        <topology evidence="1">Multi-pass membrane protein</topology>
    </subcellularLocation>
</comment>
<feature type="transmembrane region" description="Helical" evidence="2">
    <location>
        <begin position="470"/>
        <end position="492"/>
    </location>
</feature>
<evidence type="ECO:0000313" key="4">
    <source>
        <dbReference type="EMBL" id="KZB66572.1"/>
    </source>
</evidence>
<feature type="transmembrane region" description="Helical" evidence="2">
    <location>
        <begin position="440"/>
        <end position="464"/>
    </location>
</feature>
<feature type="transmembrane region" description="Helical" evidence="2">
    <location>
        <begin position="313"/>
        <end position="337"/>
    </location>
</feature>
<name>A0A154L7K3_9PROT</name>
<keyword evidence="2" id="KW-0472">Membrane</keyword>
<dbReference type="InterPro" id="IPR011853">
    <property type="entry name" value="TRAP_DctM-Dct_fused"/>
</dbReference>
<dbReference type="Proteomes" id="UP000076335">
    <property type="component" value="Unassembled WGS sequence"/>
</dbReference>
<reference evidence="4 5" key="1">
    <citation type="submission" date="2015-12" db="EMBL/GenBank/DDBJ databases">
        <title>Genome sequence of Thalassospira lucentensis MCCC 1A02072.</title>
        <authorList>
            <person name="Lu L."/>
            <person name="Lai Q."/>
            <person name="Shao Z."/>
            <person name="Qian P."/>
        </authorList>
    </citation>
    <scope>NUCLEOTIDE SEQUENCE [LARGE SCALE GENOMIC DNA]</scope>
    <source>
        <strain evidence="4 5">MCCC 1A02072</strain>
    </source>
</reference>
<dbReference type="RefSeq" id="WP_062949682.1">
    <property type="nucleotide sequence ID" value="NZ_LPVY01000005.1"/>
</dbReference>
<feature type="transmembrane region" description="Helical" evidence="2">
    <location>
        <begin position="591"/>
        <end position="613"/>
    </location>
</feature>
<dbReference type="Pfam" id="PF06808">
    <property type="entry name" value="DctM"/>
    <property type="match status" value="1"/>
</dbReference>
<gene>
    <name evidence="4" type="ORF">AUP42_13510</name>
</gene>
<sequence length="671" mass="70907">MTEPAPLPSMQDTVAQPKIVLGLITVVAVALSLFQMYGAGIEPLGLFYQRSIHLAFVMFLAFLMFPAFGSNRKRGVLGWVIDLAFLAGAFVTGFYLSFYLDEIFNRAGFWTSTDLIVGIIATVTVLEASRRAVGLGMTVIGIVAIIYALSGPRGSLPWLGEWLPGILSHRGADIDRLVGQLYLGQEGIYGLPMGVAATYIFMFVLFGAFLEVTGAGKFFIDMAYAATGRKAGGPAKAAVLASAGMGSISGSAIANVVTTGAFTIPLMKRLGYRPAQAGGIEAAASTGGQITPPLMGAGAFLISEYTQVPYLEIVMISIFPAILYLGTVYLFVHIVALKNGMRGMPVSELPDWKQVLKEGWQFILPLGVLIYLLVLNISPMRVGFWAIISVLAVAALRYAIWFFYVAPQNGEKASHDRLKAALANGVRITIAALELGAKNAVAVSMACAVAGIIVGVVGLTGLGLKFSSMMIAFSGGNIVLALVLVLLASLILGMGLPVTASYIVLIVLVGPALSNEFGIPLLIAHLVVFWYSQDSNVTPPIALAGFAGAAIAGASPLETSMQAWKFAKGLYLIPAFMVFNPEIITGGPLPLVLWTGFTAILSLAAFAAALEGFMFAKIDLVSRILIVPATIGIFYPDLRAEIAGTVVILAILGLNWWKSRHSDGPAAKIAA</sequence>
<keyword evidence="1" id="KW-1003">Cell membrane</keyword>
<keyword evidence="1" id="KW-0997">Cell inner membrane</keyword>
<feature type="transmembrane region" description="Helical" evidence="2">
    <location>
        <begin position="384"/>
        <end position="405"/>
    </location>
</feature>
<dbReference type="InterPro" id="IPR010656">
    <property type="entry name" value="DctM"/>
</dbReference>
<dbReference type="OrthoDB" id="9759894at2"/>
<dbReference type="PANTHER" id="PTHR43849">
    <property type="entry name" value="BLL3936 PROTEIN"/>
    <property type="match status" value="1"/>
</dbReference>
<evidence type="ECO:0000313" key="5">
    <source>
        <dbReference type="Proteomes" id="UP000076335"/>
    </source>
</evidence>
<proteinExistence type="predicted"/>
<keyword evidence="2" id="KW-0812">Transmembrane</keyword>
<keyword evidence="2" id="KW-1133">Transmembrane helix</keyword>
<dbReference type="NCBIfam" id="TIGR02123">
    <property type="entry name" value="TRAP_fused"/>
    <property type="match status" value="1"/>
</dbReference>